<accession>A0A099TXE5</accession>
<name>A0A099TXE5_9HELI</name>
<dbReference type="Proteomes" id="UP000029922">
    <property type="component" value="Unassembled WGS sequence"/>
</dbReference>
<evidence type="ECO:0000313" key="2">
    <source>
        <dbReference type="EMBL" id="STQ85641.1"/>
    </source>
</evidence>
<dbReference type="Proteomes" id="UP000255139">
    <property type="component" value="Unassembled WGS sequence"/>
</dbReference>
<proteinExistence type="predicted"/>
<sequence length="298" mass="33977">MFGINAILMLFIVFGTVFMIGSEFKYDNGISSKEIESYFQQFIQSFPIVKFSGFFNKSDSAKRGLHISDCSLTTCKVYYNDYISFKGSHIPIPECKSPIPLEIIDSTSARIGDAKLSIRGNTLSIDGKITFECNPTIIAQNISNSQANLDIEYNNESYKNDIGFSPKDSNLESNVGIRNNFLEYQITIKDSTFKANSPYPVNLDCIHRKDFSSMLICANPYLSNAYSFGQFFIYLAAQKPQSFHVPQDVYLHYKVMQDKITQCRFQARSSYCIALAIEEFEKQTMQNLIFDSSWFNNN</sequence>
<evidence type="ECO:0000313" key="4">
    <source>
        <dbReference type="Proteomes" id="UP000029922"/>
    </source>
</evidence>
<protein>
    <submittedName>
        <fullName evidence="2">Uncharacterized protein</fullName>
    </submittedName>
</protein>
<keyword evidence="1" id="KW-0472">Membrane</keyword>
<keyword evidence="1" id="KW-1133">Transmembrane helix</keyword>
<dbReference type="EMBL" id="JRPD02000006">
    <property type="protein sequence ID" value="TLE00624.1"/>
    <property type="molecule type" value="Genomic_DNA"/>
</dbReference>
<reference evidence="2 5" key="2">
    <citation type="submission" date="2018-06" db="EMBL/GenBank/DDBJ databases">
        <authorList>
            <consortium name="Pathogen Informatics"/>
            <person name="Doyle S."/>
        </authorList>
    </citation>
    <scope>NUCLEOTIDE SEQUENCE [LARGE SCALE GENOMIC DNA]</scope>
    <source>
        <strain evidence="2 5">NCTC12714</strain>
    </source>
</reference>
<evidence type="ECO:0000313" key="3">
    <source>
        <dbReference type="EMBL" id="TLE00624.1"/>
    </source>
</evidence>
<evidence type="ECO:0000313" key="5">
    <source>
        <dbReference type="Proteomes" id="UP000255139"/>
    </source>
</evidence>
<dbReference type="AlphaFoldDB" id="A0A099TXE5"/>
<dbReference type="OrthoDB" id="5330032at2"/>
<organism evidence="2 5">
    <name type="scientific">Helicobacter muridarum</name>
    <dbReference type="NCBI Taxonomy" id="216"/>
    <lineage>
        <taxon>Bacteria</taxon>
        <taxon>Pseudomonadati</taxon>
        <taxon>Campylobacterota</taxon>
        <taxon>Epsilonproteobacteria</taxon>
        <taxon>Campylobacterales</taxon>
        <taxon>Helicobacteraceae</taxon>
        <taxon>Helicobacter</taxon>
    </lineage>
</organism>
<keyword evidence="5" id="KW-1185">Reference proteome</keyword>
<feature type="transmembrane region" description="Helical" evidence="1">
    <location>
        <begin position="6"/>
        <end position="24"/>
    </location>
</feature>
<gene>
    <name evidence="3" type="ORF">LS73_004235</name>
    <name evidence="2" type="ORF">NCTC12714_00427</name>
</gene>
<dbReference type="EMBL" id="UGJE01000002">
    <property type="protein sequence ID" value="STQ85641.1"/>
    <property type="molecule type" value="Genomic_DNA"/>
</dbReference>
<keyword evidence="1" id="KW-0812">Transmembrane</keyword>
<dbReference type="RefSeq" id="WP_034557693.1">
    <property type="nucleotide sequence ID" value="NZ_FZML01000015.1"/>
</dbReference>
<reference evidence="3 4" key="1">
    <citation type="journal article" date="2014" name="Genome Announc.">
        <title>Draft genome sequences of eight enterohepatic helicobacter species isolated from both laboratory and wild rodents.</title>
        <authorList>
            <person name="Sheh A."/>
            <person name="Shen Z."/>
            <person name="Fox J.G."/>
        </authorList>
    </citation>
    <scope>NUCLEOTIDE SEQUENCE [LARGE SCALE GENOMIC DNA]</scope>
    <source>
        <strain evidence="3 4">ST1</strain>
    </source>
</reference>
<evidence type="ECO:0000256" key="1">
    <source>
        <dbReference type="SAM" id="Phobius"/>
    </source>
</evidence>